<organism evidence="2 3">
    <name type="scientific">Armillaria gallica</name>
    <name type="common">Bulbous honey fungus</name>
    <name type="synonym">Armillaria bulbosa</name>
    <dbReference type="NCBI Taxonomy" id="47427"/>
    <lineage>
        <taxon>Eukaryota</taxon>
        <taxon>Fungi</taxon>
        <taxon>Dikarya</taxon>
        <taxon>Basidiomycota</taxon>
        <taxon>Agaricomycotina</taxon>
        <taxon>Agaricomycetes</taxon>
        <taxon>Agaricomycetidae</taxon>
        <taxon>Agaricales</taxon>
        <taxon>Marasmiineae</taxon>
        <taxon>Physalacriaceae</taxon>
        <taxon>Armillaria</taxon>
    </lineage>
</organism>
<name>A0A2H3D982_ARMGA</name>
<evidence type="ECO:0000313" key="3">
    <source>
        <dbReference type="Proteomes" id="UP000217790"/>
    </source>
</evidence>
<dbReference type="Proteomes" id="UP000217790">
    <property type="component" value="Unassembled WGS sequence"/>
</dbReference>
<dbReference type="EMBL" id="KZ293689">
    <property type="protein sequence ID" value="PBK85627.1"/>
    <property type="molecule type" value="Genomic_DNA"/>
</dbReference>
<evidence type="ECO:0000256" key="1">
    <source>
        <dbReference type="SAM" id="Phobius"/>
    </source>
</evidence>
<keyword evidence="1" id="KW-0472">Membrane</keyword>
<gene>
    <name evidence="2" type="ORF">ARMGADRAFT_1017700</name>
</gene>
<dbReference type="AlphaFoldDB" id="A0A2H3D982"/>
<keyword evidence="3" id="KW-1185">Reference proteome</keyword>
<keyword evidence="1" id="KW-0812">Transmembrane</keyword>
<evidence type="ECO:0000313" key="2">
    <source>
        <dbReference type="EMBL" id="PBK85627.1"/>
    </source>
</evidence>
<keyword evidence="1" id="KW-1133">Transmembrane helix</keyword>
<reference evidence="3" key="1">
    <citation type="journal article" date="2017" name="Nat. Ecol. Evol.">
        <title>Genome expansion and lineage-specific genetic innovations in the forest pathogenic fungi Armillaria.</title>
        <authorList>
            <person name="Sipos G."/>
            <person name="Prasanna A.N."/>
            <person name="Walter M.C."/>
            <person name="O'Connor E."/>
            <person name="Balint B."/>
            <person name="Krizsan K."/>
            <person name="Kiss B."/>
            <person name="Hess J."/>
            <person name="Varga T."/>
            <person name="Slot J."/>
            <person name="Riley R."/>
            <person name="Boka B."/>
            <person name="Rigling D."/>
            <person name="Barry K."/>
            <person name="Lee J."/>
            <person name="Mihaltcheva S."/>
            <person name="LaButti K."/>
            <person name="Lipzen A."/>
            <person name="Waldron R."/>
            <person name="Moloney N.M."/>
            <person name="Sperisen C."/>
            <person name="Kredics L."/>
            <person name="Vagvoelgyi C."/>
            <person name="Patrignani A."/>
            <person name="Fitzpatrick D."/>
            <person name="Nagy I."/>
            <person name="Doyle S."/>
            <person name="Anderson J.B."/>
            <person name="Grigoriev I.V."/>
            <person name="Gueldener U."/>
            <person name="Muensterkoetter M."/>
            <person name="Nagy L.G."/>
        </authorList>
    </citation>
    <scope>NUCLEOTIDE SEQUENCE [LARGE SCALE GENOMIC DNA]</scope>
    <source>
        <strain evidence="3">Ar21-2</strain>
    </source>
</reference>
<dbReference type="InParanoid" id="A0A2H3D982"/>
<feature type="transmembrane region" description="Helical" evidence="1">
    <location>
        <begin position="30"/>
        <end position="47"/>
    </location>
</feature>
<proteinExistence type="predicted"/>
<accession>A0A2H3D982</accession>
<sequence>MSCHQSTDDTATPAQLFRALHFFDYDNECIYLSGSLPSAVLPYLFYIRQRLDVLSSKVPL</sequence>
<protein>
    <submittedName>
        <fullName evidence="2">Uncharacterized protein</fullName>
    </submittedName>
</protein>